<gene>
    <name evidence="6" type="ORF">J437_LFUL003544</name>
</gene>
<feature type="region of interest" description="Disordered" evidence="4">
    <location>
        <begin position="479"/>
        <end position="499"/>
    </location>
</feature>
<dbReference type="Gene3D" id="1.10.8.60">
    <property type="match status" value="1"/>
</dbReference>
<evidence type="ECO:0000256" key="4">
    <source>
        <dbReference type="SAM" id="MobiDB-lite"/>
    </source>
</evidence>
<keyword evidence="2" id="KW-0539">Nucleus</keyword>
<dbReference type="InterPro" id="IPR003959">
    <property type="entry name" value="ATPase_AAA_core"/>
</dbReference>
<dbReference type="SMART" id="SM00382">
    <property type="entry name" value="AAA"/>
    <property type="match status" value="1"/>
</dbReference>
<dbReference type="PANTHER" id="PTHR46765">
    <property type="entry name" value="P-LOOP CONTAINING NUCLEOSIDE TRIPHOSPHATE HYDROLASES SUPERFAMILY PROTEIN"/>
    <property type="match status" value="1"/>
</dbReference>
<evidence type="ECO:0000313" key="6">
    <source>
        <dbReference type="EMBL" id="KAG8222899.1"/>
    </source>
</evidence>
<protein>
    <recommendedName>
        <fullName evidence="5">AAA+ ATPase domain-containing protein</fullName>
    </recommendedName>
</protein>
<dbReference type="PANTHER" id="PTHR46765:SF1">
    <property type="entry name" value="P-LOOP CONTAINING NUCLEOSIDE TRIPHOSPHATE HYDROLASES SUPERFAMILY PROTEIN"/>
    <property type="match status" value="1"/>
</dbReference>
<dbReference type="EMBL" id="KZ308146">
    <property type="protein sequence ID" value="KAG8222899.1"/>
    <property type="molecule type" value="Genomic_DNA"/>
</dbReference>
<dbReference type="InterPro" id="IPR053016">
    <property type="entry name" value="CTF18-RFC_complex"/>
</dbReference>
<comment type="caution">
    <text evidence="6">The sequence shown here is derived from an EMBL/GenBank/DDBJ whole genome shotgun (WGS) entry which is preliminary data.</text>
</comment>
<reference evidence="6" key="2">
    <citation type="submission" date="2017-10" db="EMBL/GenBank/DDBJ databases">
        <title>Ladona fulva Genome sequencing and assembly.</title>
        <authorList>
            <person name="Murali S."/>
            <person name="Richards S."/>
            <person name="Bandaranaike D."/>
            <person name="Bellair M."/>
            <person name="Blankenburg K."/>
            <person name="Chao H."/>
            <person name="Dinh H."/>
            <person name="Doddapaneni H."/>
            <person name="Dugan-Rocha S."/>
            <person name="Elkadiri S."/>
            <person name="Gnanaolivu R."/>
            <person name="Hernandez B."/>
            <person name="Skinner E."/>
            <person name="Javaid M."/>
            <person name="Lee S."/>
            <person name="Li M."/>
            <person name="Ming W."/>
            <person name="Munidasa M."/>
            <person name="Muniz J."/>
            <person name="Nguyen L."/>
            <person name="Hughes D."/>
            <person name="Osuji N."/>
            <person name="Pu L.-L."/>
            <person name="Puazo M."/>
            <person name="Qu C."/>
            <person name="Quiroz J."/>
            <person name="Raj R."/>
            <person name="Weissenberger G."/>
            <person name="Xin Y."/>
            <person name="Zou X."/>
            <person name="Han Y."/>
            <person name="Worley K."/>
            <person name="Muzny D."/>
            <person name="Gibbs R."/>
        </authorList>
    </citation>
    <scope>NUCLEOTIDE SEQUENCE</scope>
    <source>
        <strain evidence="6">Sampled in the wild</strain>
    </source>
</reference>
<sequence>MKRIVLLCGPPGLGKTTLAHVVAEHAGYNVVEINASDDRSPEVFRNKLEAATSMQAVVGATPRPNCLVMDEIDGAPAPSIDVLLKVALGKDSSKGKGKKGNQKKTMLKRPIICICNDLYAPALRLLRQQALVIHFGSSTNTRLACRLMEIAKEQGIKTDMGALMVLCQKMQYDIRSCVSFLYLFKVQNKPLRMFDVQKSSVGLKDAQKSAFDVWQEIFRIHKDKSVTNDLAKDNSQAVGSPLLRFSEYSFKNRMLRVLKAVQSFGDYDRLSQGVFENYLSVKQKESSLREVSVGMDCFTFFDKINSTIMSQQTFFLYPYLPYFFVKWHFLFAENSWPKLTYPRSGYEAHIKLTNFNQTMNSLMEGLSPIVRSHISRSSLYLDVLPPLLTIISPPLRSVSIELYNQREKANFANLIKIMIDYNLTYIQERTPDGVYEYNLDPNVEEFISFPGMRASAQLPYNTKQIIAREIKNEIMKRFETPAPSTPTSTAKKPLSSNHLQKLTPKALKKDFSVKVC</sequence>
<dbReference type="Proteomes" id="UP000792457">
    <property type="component" value="Unassembled WGS sequence"/>
</dbReference>
<dbReference type="Gene3D" id="3.40.50.300">
    <property type="entry name" value="P-loop containing nucleotide triphosphate hydrolases"/>
    <property type="match status" value="1"/>
</dbReference>
<feature type="compositionally biased region" description="Low complexity" evidence="4">
    <location>
        <begin position="480"/>
        <end position="496"/>
    </location>
</feature>
<dbReference type="GO" id="GO:0005634">
    <property type="term" value="C:nucleus"/>
    <property type="evidence" value="ECO:0007669"/>
    <property type="project" value="UniProtKB-SubCell"/>
</dbReference>
<comment type="subcellular location">
    <subcellularLocation>
        <location evidence="1">Nucleus</location>
    </subcellularLocation>
</comment>
<dbReference type="OrthoDB" id="2195431at2759"/>
<dbReference type="CDD" id="cd00009">
    <property type="entry name" value="AAA"/>
    <property type="match status" value="1"/>
</dbReference>
<dbReference type="AlphaFoldDB" id="A0A8K0JVB2"/>
<comment type="similarity">
    <text evidence="3">Belongs to the activator 1 small subunits family. CTF18 subfamily.</text>
</comment>
<dbReference type="Pfam" id="PF00004">
    <property type="entry name" value="AAA"/>
    <property type="match status" value="1"/>
</dbReference>
<dbReference type="InterPro" id="IPR003593">
    <property type="entry name" value="AAA+_ATPase"/>
</dbReference>
<evidence type="ECO:0000256" key="1">
    <source>
        <dbReference type="ARBA" id="ARBA00004123"/>
    </source>
</evidence>
<evidence type="ECO:0000313" key="7">
    <source>
        <dbReference type="Proteomes" id="UP000792457"/>
    </source>
</evidence>
<proteinExistence type="inferred from homology"/>
<dbReference type="InterPro" id="IPR027417">
    <property type="entry name" value="P-loop_NTPase"/>
</dbReference>
<feature type="domain" description="AAA+ ATPase" evidence="5">
    <location>
        <begin position="1"/>
        <end position="137"/>
    </location>
</feature>
<dbReference type="GO" id="GO:0016887">
    <property type="term" value="F:ATP hydrolysis activity"/>
    <property type="evidence" value="ECO:0007669"/>
    <property type="project" value="InterPro"/>
</dbReference>
<reference evidence="6" key="1">
    <citation type="submission" date="2013-04" db="EMBL/GenBank/DDBJ databases">
        <authorList>
            <person name="Qu J."/>
            <person name="Murali S.C."/>
            <person name="Bandaranaike D."/>
            <person name="Bellair M."/>
            <person name="Blankenburg K."/>
            <person name="Chao H."/>
            <person name="Dinh H."/>
            <person name="Doddapaneni H."/>
            <person name="Downs B."/>
            <person name="Dugan-Rocha S."/>
            <person name="Elkadiri S."/>
            <person name="Gnanaolivu R.D."/>
            <person name="Hernandez B."/>
            <person name="Javaid M."/>
            <person name="Jayaseelan J.C."/>
            <person name="Lee S."/>
            <person name="Li M."/>
            <person name="Ming W."/>
            <person name="Munidasa M."/>
            <person name="Muniz J."/>
            <person name="Nguyen L."/>
            <person name="Ongeri F."/>
            <person name="Osuji N."/>
            <person name="Pu L.-L."/>
            <person name="Puazo M."/>
            <person name="Qu C."/>
            <person name="Quiroz J."/>
            <person name="Raj R."/>
            <person name="Weissenberger G."/>
            <person name="Xin Y."/>
            <person name="Zou X."/>
            <person name="Han Y."/>
            <person name="Richards S."/>
            <person name="Worley K."/>
            <person name="Muzny D."/>
            <person name="Gibbs R."/>
        </authorList>
    </citation>
    <scope>NUCLEOTIDE SEQUENCE</scope>
    <source>
        <strain evidence="6">Sampled in the wild</strain>
    </source>
</reference>
<dbReference type="GO" id="GO:0005524">
    <property type="term" value="F:ATP binding"/>
    <property type="evidence" value="ECO:0007669"/>
    <property type="project" value="InterPro"/>
</dbReference>
<organism evidence="6 7">
    <name type="scientific">Ladona fulva</name>
    <name type="common">Scarce chaser dragonfly</name>
    <name type="synonym">Libellula fulva</name>
    <dbReference type="NCBI Taxonomy" id="123851"/>
    <lineage>
        <taxon>Eukaryota</taxon>
        <taxon>Metazoa</taxon>
        <taxon>Ecdysozoa</taxon>
        <taxon>Arthropoda</taxon>
        <taxon>Hexapoda</taxon>
        <taxon>Insecta</taxon>
        <taxon>Pterygota</taxon>
        <taxon>Palaeoptera</taxon>
        <taxon>Odonata</taxon>
        <taxon>Epiprocta</taxon>
        <taxon>Anisoptera</taxon>
        <taxon>Libelluloidea</taxon>
        <taxon>Libellulidae</taxon>
        <taxon>Ladona</taxon>
    </lineage>
</organism>
<accession>A0A8K0JVB2</accession>
<evidence type="ECO:0000256" key="2">
    <source>
        <dbReference type="ARBA" id="ARBA00023242"/>
    </source>
</evidence>
<name>A0A8K0JVB2_LADFU</name>
<evidence type="ECO:0000259" key="5">
    <source>
        <dbReference type="SMART" id="SM00382"/>
    </source>
</evidence>
<evidence type="ECO:0000256" key="3">
    <source>
        <dbReference type="ARBA" id="ARBA00043975"/>
    </source>
</evidence>
<keyword evidence="7" id="KW-1185">Reference proteome</keyword>
<dbReference type="SUPFAM" id="SSF52540">
    <property type="entry name" value="P-loop containing nucleoside triphosphate hydrolases"/>
    <property type="match status" value="1"/>
</dbReference>